<dbReference type="InterPro" id="IPR047115">
    <property type="entry name" value="ARSB"/>
</dbReference>
<keyword evidence="6" id="KW-0325">Glycoprotein</keyword>
<comment type="caution">
    <text evidence="8">The sequence shown here is derived from an EMBL/GenBank/DDBJ whole genome shotgun (WGS) entry which is preliminary data.</text>
</comment>
<proteinExistence type="inferred from homology"/>
<organism evidence="8 9">
    <name type="scientific">Batillaria attramentaria</name>
    <dbReference type="NCBI Taxonomy" id="370345"/>
    <lineage>
        <taxon>Eukaryota</taxon>
        <taxon>Metazoa</taxon>
        <taxon>Spiralia</taxon>
        <taxon>Lophotrochozoa</taxon>
        <taxon>Mollusca</taxon>
        <taxon>Gastropoda</taxon>
        <taxon>Caenogastropoda</taxon>
        <taxon>Sorbeoconcha</taxon>
        <taxon>Cerithioidea</taxon>
        <taxon>Batillariidae</taxon>
        <taxon>Batillaria</taxon>
    </lineage>
</organism>
<dbReference type="PANTHER" id="PTHR10342">
    <property type="entry name" value="ARYLSULFATASE"/>
    <property type="match status" value="1"/>
</dbReference>
<evidence type="ECO:0000259" key="7">
    <source>
        <dbReference type="Pfam" id="PF00884"/>
    </source>
</evidence>
<dbReference type="AlphaFoldDB" id="A0ABD0K127"/>
<evidence type="ECO:0000313" key="8">
    <source>
        <dbReference type="EMBL" id="KAK7480557.1"/>
    </source>
</evidence>
<comment type="similarity">
    <text evidence="2">Belongs to the sulfatase family.</text>
</comment>
<name>A0ABD0K127_9CAEN</name>
<dbReference type="Proteomes" id="UP001519460">
    <property type="component" value="Unassembled WGS sequence"/>
</dbReference>
<protein>
    <recommendedName>
        <fullName evidence="7">Sulfatase N-terminal domain-containing protein</fullName>
    </recommendedName>
</protein>
<dbReference type="EMBL" id="JACVVK020000279">
    <property type="protein sequence ID" value="KAK7480557.1"/>
    <property type="molecule type" value="Genomic_DNA"/>
</dbReference>
<keyword evidence="9" id="KW-1185">Reference proteome</keyword>
<evidence type="ECO:0000256" key="5">
    <source>
        <dbReference type="ARBA" id="ARBA00022837"/>
    </source>
</evidence>
<accession>A0ABD0K127</accession>
<dbReference type="Gene3D" id="3.40.720.10">
    <property type="entry name" value="Alkaline Phosphatase, subunit A"/>
    <property type="match status" value="1"/>
</dbReference>
<keyword evidence="4" id="KW-0378">Hydrolase</keyword>
<keyword evidence="5" id="KW-0106">Calcium</keyword>
<reference evidence="8 9" key="1">
    <citation type="journal article" date="2023" name="Sci. Data">
        <title>Genome assembly of the Korean intertidal mud-creeper Batillaria attramentaria.</title>
        <authorList>
            <person name="Patra A.K."/>
            <person name="Ho P.T."/>
            <person name="Jun S."/>
            <person name="Lee S.J."/>
            <person name="Kim Y."/>
            <person name="Won Y.J."/>
        </authorList>
    </citation>
    <scope>NUCLEOTIDE SEQUENCE [LARGE SCALE GENOMIC DNA]</scope>
    <source>
        <strain evidence="8">Wonlab-2016</strain>
    </source>
</reference>
<feature type="non-terminal residue" evidence="8">
    <location>
        <position position="1"/>
    </location>
</feature>
<evidence type="ECO:0000256" key="3">
    <source>
        <dbReference type="ARBA" id="ARBA00022723"/>
    </source>
</evidence>
<dbReference type="PANTHER" id="PTHR10342:SF273">
    <property type="entry name" value="RE14504P"/>
    <property type="match status" value="1"/>
</dbReference>
<comment type="cofactor">
    <cofactor evidence="1">
        <name>Ca(2+)</name>
        <dbReference type="ChEBI" id="CHEBI:29108"/>
    </cofactor>
</comment>
<sequence length="577" mass="64558">RAHGLCSADFASLAVSRGPPHQPLLSLVVQFCHYQLSSARIGAGPGKTRHLRWGRQRACVPCSSCSLSPLFGCRLLNPLNIVFIVADDLGWNDVGFNNPDMITPNINKMAEGGIILNQSYVQPVCTPSRNAFMSGYYPFRSGLQHAAILPQQAVCAPLNRTFLPQELKKLGYATHAVGKWHLGFCNWNCTPTYRGFDSFFGYYNGRARSRSDLGHQSRKRYRPYTEASSKWGKNNLTFSEVLHPYAAENASEFQSGIWRAVSLNGYDFRNNTAVYTTQNGTYSTFVYQEHVRQLIASHDPATPLFLYLPLQSVHRPLEAPKEYTDMYPNLKTEGRQIFSGMVTAMDDVIGNLTSFIKDRGMYSDTLFIFTADNGGWTQYYGNNYPLRGAAAFVHGWGLKTAGVRYDGMMHAVDWFPTIITAAGGVVKNTDIDGVSMWDAITSMGPSPRTGFVYNLDNMNPPVEGHAAIREGDYKLIKGWPGRYSDWYPPDQEYDEQDSDLSLAQELEAPDLNTTRLYNIKDDPTEHVDLAEQLPDVVAKLEQRMAEYMKQYVKADFPAMDPAGSPSNYGGSWTPGWC</sequence>
<keyword evidence="3" id="KW-0479">Metal-binding</keyword>
<dbReference type="Gene3D" id="3.30.1120.10">
    <property type="match status" value="1"/>
</dbReference>
<dbReference type="PROSITE" id="PS00149">
    <property type="entry name" value="SULFATASE_2"/>
    <property type="match status" value="1"/>
</dbReference>
<dbReference type="Pfam" id="PF00884">
    <property type="entry name" value="Sulfatase"/>
    <property type="match status" value="1"/>
</dbReference>
<evidence type="ECO:0000313" key="9">
    <source>
        <dbReference type="Proteomes" id="UP001519460"/>
    </source>
</evidence>
<dbReference type="SUPFAM" id="SSF53649">
    <property type="entry name" value="Alkaline phosphatase-like"/>
    <property type="match status" value="1"/>
</dbReference>
<evidence type="ECO:0000256" key="2">
    <source>
        <dbReference type="ARBA" id="ARBA00008779"/>
    </source>
</evidence>
<dbReference type="GO" id="GO:0046872">
    <property type="term" value="F:metal ion binding"/>
    <property type="evidence" value="ECO:0007669"/>
    <property type="project" value="UniProtKB-KW"/>
</dbReference>
<dbReference type="InterPro" id="IPR024607">
    <property type="entry name" value="Sulfatase_CS"/>
</dbReference>
<evidence type="ECO:0000256" key="4">
    <source>
        <dbReference type="ARBA" id="ARBA00022801"/>
    </source>
</evidence>
<dbReference type="CDD" id="cd16029">
    <property type="entry name" value="4-S"/>
    <property type="match status" value="1"/>
</dbReference>
<dbReference type="GO" id="GO:0008484">
    <property type="term" value="F:sulfuric ester hydrolase activity"/>
    <property type="evidence" value="ECO:0007669"/>
    <property type="project" value="UniProtKB-ARBA"/>
</dbReference>
<evidence type="ECO:0000256" key="1">
    <source>
        <dbReference type="ARBA" id="ARBA00001913"/>
    </source>
</evidence>
<dbReference type="InterPro" id="IPR000917">
    <property type="entry name" value="Sulfatase_N"/>
</dbReference>
<evidence type="ECO:0000256" key="6">
    <source>
        <dbReference type="ARBA" id="ARBA00023180"/>
    </source>
</evidence>
<feature type="domain" description="Sulfatase N-terminal" evidence="7">
    <location>
        <begin position="80"/>
        <end position="423"/>
    </location>
</feature>
<dbReference type="InterPro" id="IPR017850">
    <property type="entry name" value="Alkaline_phosphatase_core_sf"/>
</dbReference>
<gene>
    <name evidence="8" type="ORF">BaRGS_00028219</name>
</gene>